<evidence type="ECO:0000256" key="3">
    <source>
        <dbReference type="ARBA" id="ARBA00022555"/>
    </source>
</evidence>
<reference evidence="14 15" key="1">
    <citation type="submission" date="2015-06" db="EMBL/GenBank/DDBJ databases">
        <title>Genome sequence of the organohalide-respiring Dehalogenimonas alkenigignens type strain (IP3-3T).</title>
        <authorList>
            <person name="Key T.A."/>
            <person name="Richmond D.P."/>
            <person name="Bowman K.S."/>
            <person name="Cho Y.-J."/>
            <person name="Chun J."/>
            <person name="da Costa M.S."/>
            <person name="Rainey F.A."/>
            <person name="Moe W.M."/>
        </authorList>
    </citation>
    <scope>NUCLEOTIDE SEQUENCE [LARGE SCALE GENOMIC DNA]</scope>
    <source>
        <strain evidence="14 15">IP3-3</strain>
    </source>
</reference>
<dbReference type="EMBL" id="LFDV01000001">
    <property type="protein sequence ID" value="KTB49257.1"/>
    <property type="molecule type" value="Genomic_DNA"/>
</dbReference>
<dbReference type="InterPro" id="IPR032828">
    <property type="entry name" value="PolyA_RNA-bd"/>
</dbReference>
<sequence>MTDLNLARELKALLPADAAEFLRGAAAAAAARGWRLYLVGGAVRDLLLGRSGGDLDLSVEGDAIELAEALAASPPDVNVHHRFNTARLFWDGYVIDIARSRQETYPRPGALPSTRPGPIIQDLARRDFTINAMAVSLNPDDFGRLIDPCGGRPDLESKLIRVLHVRSFIDDATRLWRGVRYEQRLGFKIEPMTLDLLQRGLPLLETITADRLRYELECVLKEPAPEKVFRRAGELGLLRTWHPALRSDQWLMDACSRLRSLVEQPPPEAYLALLAWRLDASHREEFIGRLRLTKHQARAVRDAGKLVQAEATLTAVGTKPSLVHHLLDGLVDEALTAALAAFSRGAAYYVERFQGEWRCAAPELTGEDLKRLGVSRGPDIKRLLEDLRDRRLDGPIGTRGAEEAFVRDWLAGR</sequence>
<dbReference type="PANTHER" id="PTHR47788:SF1">
    <property type="entry name" value="A-ADDING TRNA NUCLEOTIDYLTRANSFERASE"/>
    <property type="match status" value="1"/>
</dbReference>
<evidence type="ECO:0000313" key="15">
    <source>
        <dbReference type="Proteomes" id="UP000053947"/>
    </source>
</evidence>
<evidence type="ECO:0000256" key="4">
    <source>
        <dbReference type="ARBA" id="ARBA00022679"/>
    </source>
</evidence>
<dbReference type="PANTHER" id="PTHR47788">
    <property type="entry name" value="POLYA POLYMERASE"/>
    <property type="match status" value="1"/>
</dbReference>
<name>A0A0W0GL12_9CHLR</name>
<dbReference type="Gene3D" id="3.30.460.10">
    <property type="entry name" value="Beta Polymerase, domain 2"/>
    <property type="match status" value="1"/>
</dbReference>
<dbReference type="InterPro" id="IPR002646">
    <property type="entry name" value="PolA_pol_head_dom"/>
</dbReference>
<evidence type="ECO:0000259" key="12">
    <source>
        <dbReference type="Pfam" id="PF01743"/>
    </source>
</evidence>
<keyword evidence="10 11" id="KW-0694">RNA-binding</keyword>
<keyword evidence="4 11" id="KW-0808">Transferase</keyword>
<dbReference type="Pfam" id="PF12627">
    <property type="entry name" value="PolyA_pol_RNAbd"/>
    <property type="match status" value="1"/>
</dbReference>
<evidence type="ECO:0000256" key="10">
    <source>
        <dbReference type="ARBA" id="ARBA00022884"/>
    </source>
</evidence>
<dbReference type="Gene3D" id="1.10.3090.10">
    <property type="entry name" value="cca-adding enzyme, domain 2"/>
    <property type="match status" value="1"/>
</dbReference>
<dbReference type="EC" id="3.1.3.-" evidence="14"/>
<feature type="domain" description="Poly A polymerase head" evidence="12">
    <location>
        <begin position="36"/>
        <end position="161"/>
    </location>
</feature>
<dbReference type="GO" id="GO:0016787">
    <property type="term" value="F:hydrolase activity"/>
    <property type="evidence" value="ECO:0007669"/>
    <property type="project" value="UniProtKB-KW"/>
</dbReference>
<dbReference type="InterPro" id="IPR052390">
    <property type="entry name" value="tRNA_nt/polyA_polymerase"/>
</dbReference>
<dbReference type="RefSeq" id="WP_058437800.1">
    <property type="nucleotide sequence ID" value="NZ_KQ758903.1"/>
</dbReference>
<dbReference type="Proteomes" id="UP000053947">
    <property type="component" value="Unassembled WGS sequence"/>
</dbReference>
<evidence type="ECO:0000256" key="11">
    <source>
        <dbReference type="RuleBase" id="RU003953"/>
    </source>
</evidence>
<evidence type="ECO:0000256" key="9">
    <source>
        <dbReference type="ARBA" id="ARBA00022842"/>
    </source>
</evidence>
<keyword evidence="5" id="KW-0819">tRNA processing</keyword>
<evidence type="ECO:0000313" key="14">
    <source>
        <dbReference type="EMBL" id="KTB49257.1"/>
    </source>
</evidence>
<dbReference type="InterPro" id="IPR043519">
    <property type="entry name" value="NT_sf"/>
</dbReference>
<dbReference type="SUPFAM" id="SSF81891">
    <property type="entry name" value="Poly A polymerase C-terminal region-like"/>
    <property type="match status" value="1"/>
</dbReference>
<accession>A0A0W0GL12</accession>
<keyword evidence="14" id="KW-0378">Hydrolase</keyword>
<evidence type="ECO:0000256" key="8">
    <source>
        <dbReference type="ARBA" id="ARBA00022741"/>
    </source>
</evidence>
<dbReference type="GO" id="GO:0000166">
    <property type="term" value="F:nucleotide binding"/>
    <property type="evidence" value="ECO:0007669"/>
    <property type="project" value="UniProtKB-KW"/>
</dbReference>
<feature type="domain" description="tRNA nucleotidyltransferase/poly(A) polymerase RNA and SrmB- binding" evidence="13">
    <location>
        <begin position="186"/>
        <end position="246"/>
    </location>
</feature>
<keyword evidence="3" id="KW-0820">tRNA-binding</keyword>
<dbReference type="EC" id="2.7.7.72" evidence="14"/>
<comment type="similarity">
    <text evidence="2 11">Belongs to the tRNA nucleotidyltransferase/poly(A) polymerase family.</text>
</comment>
<dbReference type="STRING" id="1217799.DEALK_01690"/>
<evidence type="ECO:0000256" key="5">
    <source>
        <dbReference type="ARBA" id="ARBA00022694"/>
    </source>
</evidence>
<proteinExistence type="inferred from homology"/>
<dbReference type="GO" id="GO:0046872">
    <property type="term" value="F:metal ion binding"/>
    <property type="evidence" value="ECO:0007669"/>
    <property type="project" value="UniProtKB-KW"/>
</dbReference>
<dbReference type="EC" id="3.1.4.-" evidence="14"/>
<keyword evidence="7" id="KW-0479">Metal-binding</keyword>
<evidence type="ECO:0000256" key="7">
    <source>
        <dbReference type="ARBA" id="ARBA00022723"/>
    </source>
</evidence>
<keyword evidence="8" id="KW-0547">Nucleotide-binding</keyword>
<protein>
    <submittedName>
        <fullName evidence="14">tRNA nucleotidyltransferase/poly(A) polymerase</fullName>
        <ecNumber evidence="14">2.7.7.72</ecNumber>
        <ecNumber evidence="14">3.1.3.-</ecNumber>
        <ecNumber evidence="14">3.1.4.-</ecNumber>
    </submittedName>
</protein>
<dbReference type="OrthoDB" id="9805698at2"/>
<keyword evidence="9" id="KW-0460">Magnesium</keyword>
<keyword evidence="6 14" id="KW-0548">Nucleotidyltransferase</keyword>
<dbReference type="AlphaFoldDB" id="A0A0W0GL12"/>
<comment type="caution">
    <text evidence="14">The sequence shown here is derived from an EMBL/GenBank/DDBJ whole genome shotgun (WGS) entry which is preliminary data.</text>
</comment>
<dbReference type="SUPFAM" id="SSF81301">
    <property type="entry name" value="Nucleotidyltransferase"/>
    <property type="match status" value="1"/>
</dbReference>
<dbReference type="GO" id="GO:0000049">
    <property type="term" value="F:tRNA binding"/>
    <property type="evidence" value="ECO:0007669"/>
    <property type="project" value="UniProtKB-KW"/>
</dbReference>
<dbReference type="Pfam" id="PF01743">
    <property type="entry name" value="PolyA_pol"/>
    <property type="match status" value="1"/>
</dbReference>
<evidence type="ECO:0000256" key="6">
    <source>
        <dbReference type="ARBA" id="ARBA00022695"/>
    </source>
</evidence>
<gene>
    <name evidence="14" type="ORF">DEALK_01690</name>
</gene>
<evidence type="ECO:0000259" key="13">
    <source>
        <dbReference type="Pfam" id="PF12627"/>
    </source>
</evidence>
<dbReference type="CDD" id="cd05398">
    <property type="entry name" value="NT_ClassII-CCAase"/>
    <property type="match status" value="1"/>
</dbReference>
<comment type="cofactor">
    <cofactor evidence="1">
        <name>Mg(2+)</name>
        <dbReference type="ChEBI" id="CHEBI:18420"/>
    </cofactor>
</comment>
<keyword evidence="15" id="KW-1185">Reference proteome</keyword>
<organism evidence="14 15">
    <name type="scientific">Dehalogenimonas alkenigignens</name>
    <dbReference type="NCBI Taxonomy" id="1217799"/>
    <lineage>
        <taxon>Bacteria</taxon>
        <taxon>Bacillati</taxon>
        <taxon>Chloroflexota</taxon>
        <taxon>Dehalococcoidia</taxon>
        <taxon>Dehalococcoidales</taxon>
        <taxon>Dehalococcoidaceae</taxon>
        <taxon>Dehalogenimonas</taxon>
    </lineage>
</organism>
<evidence type="ECO:0000256" key="2">
    <source>
        <dbReference type="ARBA" id="ARBA00007265"/>
    </source>
</evidence>
<dbReference type="GO" id="GO:0008033">
    <property type="term" value="P:tRNA processing"/>
    <property type="evidence" value="ECO:0007669"/>
    <property type="project" value="UniProtKB-KW"/>
</dbReference>
<evidence type="ECO:0000256" key="1">
    <source>
        <dbReference type="ARBA" id="ARBA00001946"/>
    </source>
</evidence>
<dbReference type="GO" id="GO:0004810">
    <property type="term" value="F:CCA tRNA nucleotidyltransferase activity"/>
    <property type="evidence" value="ECO:0007669"/>
    <property type="project" value="UniProtKB-EC"/>
</dbReference>